<feature type="transmembrane region" description="Helical" evidence="7">
    <location>
        <begin position="131"/>
        <end position="154"/>
    </location>
</feature>
<dbReference type="PANTHER" id="PTHR33048">
    <property type="entry name" value="PTH11-LIKE INTEGRAL MEMBRANE PROTEIN (AFU_ORTHOLOGUE AFUA_5G11245)"/>
    <property type="match status" value="1"/>
</dbReference>
<feature type="transmembrane region" description="Helical" evidence="7">
    <location>
        <begin position="174"/>
        <end position="198"/>
    </location>
</feature>
<dbReference type="EMBL" id="JAHLJV010000008">
    <property type="protein sequence ID" value="KAK1597421.1"/>
    <property type="molecule type" value="Genomic_DNA"/>
</dbReference>
<dbReference type="InterPro" id="IPR049326">
    <property type="entry name" value="Rhodopsin_dom_fungi"/>
</dbReference>
<evidence type="ECO:0000256" key="1">
    <source>
        <dbReference type="ARBA" id="ARBA00004141"/>
    </source>
</evidence>
<evidence type="ECO:0000313" key="10">
    <source>
        <dbReference type="Proteomes" id="UP001230504"/>
    </source>
</evidence>
<dbReference type="PANTHER" id="PTHR33048:SF47">
    <property type="entry name" value="INTEGRAL MEMBRANE PROTEIN-RELATED"/>
    <property type="match status" value="1"/>
</dbReference>
<gene>
    <name evidence="9" type="ORF">LY79DRAFT_385137</name>
</gene>
<reference evidence="9" key="1">
    <citation type="submission" date="2021-06" db="EMBL/GenBank/DDBJ databases">
        <title>Comparative genomics, transcriptomics and evolutionary studies reveal genomic signatures of adaptation to plant cell wall in hemibiotrophic fungi.</title>
        <authorList>
            <consortium name="DOE Joint Genome Institute"/>
            <person name="Baroncelli R."/>
            <person name="Diaz J.F."/>
            <person name="Benocci T."/>
            <person name="Peng M."/>
            <person name="Battaglia E."/>
            <person name="Haridas S."/>
            <person name="Andreopoulos W."/>
            <person name="Labutti K."/>
            <person name="Pangilinan J."/>
            <person name="Floch G.L."/>
            <person name="Makela M.R."/>
            <person name="Henrissat B."/>
            <person name="Grigoriev I.V."/>
            <person name="Crouch J.A."/>
            <person name="De Vries R.P."/>
            <person name="Sukno S.A."/>
            <person name="Thon M.R."/>
        </authorList>
    </citation>
    <scope>NUCLEOTIDE SEQUENCE</scope>
    <source>
        <strain evidence="9">CBS 125086</strain>
    </source>
</reference>
<dbReference type="GO" id="GO:0016020">
    <property type="term" value="C:membrane"/>
    <property type="evidence" value="ECO:0007669"/>
    <property type="project" value="UniProtKB-SubCell"/>
</dbReference>
<keyword evidence="3 7" id="KW-1133">Transmembrane helix</keyword>
<comment type="caution">
    <text evidence="9">The sequence shown here is derived from an EMBL/GenBank/DDBJ whole genome shotgun (WGS) entry which is preliminary data.</text>
</comment>
<evidence type="ECO:0000259" key="8">
    <source>
        <dbReference type="Pfam" id="PF20684"/>
    </source>
</evidence>
<evidence type="ECO:0000256" key="6">
    <source>
        <dbReference type="SAM" id="MobiDB-lite"/>
    </source>
</evidence>
<evidence type="ECO:0000256" key="7">
    <source>
        <dbReference type="SAM" id="Phobius"/>
    </source>
</evidence>
<keyword evidence="4 7" id="KW-0472">Membrane</keyword>
<evidence type="ECO:0000313" key="9">
    <source>
        <dbReference type="EMBL" id="KAK1597421.1"/>
    </source>
</evidence>
<comment type="similarity">
    <text evidence="5">Belongs to the SAT4 family.</text>
</comment>
<feature type="transmembrane region" description="Helical" evidence="7">
    <location>
        <begin position="92"/>
        <end position="111"/>
    </location>
</feature>
<accession>A0AAD8Q7J2</accession>
<keyword evidence="2 7" id="KW-0812">Transmembrane</keyword>
<evidence type="ECO:0000256" key="4">
    <source>
        <dbReference type="ARBA" id="ARBA00023136"/>
    </source>
</evidence>
<evidence type="ECO:0000256" key="3">
    <source>
        <dbReference type="ARBA" id="ARBA00022989"/>
    </source>
</evidence>
<evidence type="ECO:0000256" key="2">
    <source>
        <dbReference type="ARBA" id="ARBA00022692"/>
    </source>
</evidence>
<sequence length="341" mass="37845">MNLPPLSPEELARDVSPMVIGVVSMCLVIATALLALRLWTRHYILQKVGWDDYTACFSLLSIWGCGVSIAVMTRYGLGRHQQTVNTLEEHVKVFKCFWCTVLCYGCGHLSFKMAFLVQYYNVLCTPNMRKIYIAAMIFIGLWGLGNFFVIVNFCDPLVGFWDPRVPARCLDQKVLFYAFSSVSITTDVIIYLLPLPALSKLKVPRSQKNYLLGIFSLGFLVVAIAIIRLRYLDIGPDFTWANVEPAMWSMGELTGAMVCLCLPTLKALGSRLGLVSADVENPETSPSANQNIGRSISSGPVTVDTGTTNSPRKSPIDFSNFVEESGQFHNGMFRQTPSLPV</sequence>
<feature type="region of interest" description="Disordered" evidence="6">
    <location>
        <begin position="281"/>
        <end position="315"/>
    </location>
</feature>
<feature type="compositionally biased region" description="Polar residues" evidence="6">
    <location>
        <begin position="282"/>
        <end position="312"/>
    </location>
</feature>
<protein>
    <recommendedName>
        <fullName evidence="8">Rhodopsin domain-containing protein</fullName>
    </recommendedName>
</protein>
<dbReference type="RefSeq" id="XP_060418211.1">
    <property type="nucleotide sequence ID" value="XM_060552888.1"/>
</dbReference>
<feature type="transmembrane region" description="Helical" evidence="7">
    <location>
        <begin position="52"/>
        <end position="72"/>
    </location>
</feature>
<organism evidence="9 10">
    <name type="scientific">Colletotrichum navitas</name>
    <dbReference type="NCBI Taxonomy" id="681940"/>
    <lineage>
        <taxon>Eukaryota</taxon>
        <taxon>Fungi</taxon>
        <taxon>Dikarya</taxon>
        <taxon>Ascomycota</taxon>
        <taxon>Pezizomycotina</taxon>
        <taxon>Sordariomycetes</taxon>
        <taxon>Hypocreomycetidae</taxon>
        <taxon>Glomerellales</taxon>
        <taxon>Glomerellaceae</taxon>
        <taxon>Colletotrichum</taxon>
        <taxon>Colletotrichum graminicola species complex</taxon>
    </lineage>
</organism>
<dbReference type="GeneID" id="85437128"/>
<dbReference type="AlphaFoldDB" id="A0AAD8Q7J2"/>
<keyword evidence="10" id="KW-1185">Reference proteome</keyword>
<dbReference type="InterPro" id="IPR052337">
    <property type="entry name" value="SAT4-like"/>
</dbReference>
<evidence type="ECO:0000256" key="5">
    <source>
        <dbReference type="ARBA" id="ARBA00038359"/>
    </source>
</evidence>
<feature type="transmembrane region" description="Helical" evidence="7">
    <location>
        <begin position="210"/>
        <end position="227"/>
    </location>
</feature>
<dbReference type="Pfam" id="PF20684">
    <property type="entry name" value="Fung_rhodopsin"/>
    <property type="match status" value="1"/>
</dbReference>
<feature type="domain" description="Rhodopsin" evidence="8">
    <location>
        <begin position="36"/>
        <end position="268"/>
    </location>
</feature>
<comment type="subcellular location">
    <subcellularLocation>
        <location evidence="1">Membrane</location>
        <topology evidence="1">Multi-pass membrane protein</topology>
    </subcellularLocation>
</comment>
<dbReference type="Proteomes" id="UP001230504">
    <property type="component" value="Unassembled WGS sequence"/>
</dbReference>
<feature type="transmembrane region" description="Helical" evidence="7">
    <location>
        <begin position="20"/>
        <end position="40"/>
    </location>
</feature>
<feature type="transmembrane region" description="Helical" evidence="7">
    <location>
        <begin position="247"/>
        <end position="265"/>
    </location>
</feature>
<proteinExistence type="inferred from homology"/>
<name>A0AAD8Q7J2_9PEZI</name>